<dbReference type="Gene3D" id="1.20.1290.10">
    <property type="entry name" value="AhpD-like"/>
    <property type="match status" value="1"/>
</dbReference>
<accession>A0AAE7RDF7</accession>
<keyword evidence="3" id="KW-0614">Plasmid</keyword>
<name>A0AAE7RDF7_9HYPH</name>
<geneLocation type="plasmid" evidence="3 4">
    <name>pW2_73_1</name>
</geneLocation>
<dbReference type="EMBL" id="JAAMCP010000017">
    <property type="protein sequence ID" value="NTF39778.1"/>
    <property type="molecule type" value="Genomic_DNA"/>
</dbReference>
<protein>
    <submittedName>
        <fullName evidence="3">4-carboxymuconolactone decarboxylase</fullName>
    </submittedName>
</protein>
<dbReference type="Proteomes" id="UP000822331">
    <property type="component" value="Unassembled WGS sequence"/>
</dbReference>
<evidence type="ECO:0000313" key="2">
    <source>
        <dbReference type="EMBL" id="NTF39778.1"/>
    </source>
</evidence>
<dbReference type="SUPFAM" id="SSF69118">
    <property type="entry name" value="AhpD-like"/>
    <property type="match status" value="1"/>
</dbReference>
<evidence type="ECO:0000313" key="4">
    <source>
        <dbReference type="Proteomes" id="UP000663912"/>
    </source>
</evidence>
<dbReference type="AlphaFoldDB" id="A0AAE7RDF7"/>
<organism evidence="3 4">
    <name type="scientific">Agrobacterium rubi</name>
    <dbReference type="NCBI Taxonomy" id="28099"/>
    <lineage>
        <taxon>Bacteria</taxon>
        <taxon>Pseudomonadati</taxon>
        <taxon>Pseudomonadota</taxon>
        <taxon>Alphaproteobacteria</taxon>
        <taxon>Hyphomicrobiales</taxon>
        <taxon>Rhizobiaceae</taxon>
        <taxon>Rhizobium/Agrobacterium group</taxon>
        <taxon>Agrobacterium</taxon>
    </lineage>
</organism>
<dbReference type="InterPro" id="IPR052512">
    <property type="entry name" value="4CMD/NDH-1_regulator"/>
</dbReference>
<dbReference type="PANTHER" id="PTHR33570">
    <property type="entry name" value="4-CARBOXYMUCONOLACTONE DECARBOXYLASE FAMILY PROTEIN"/>
    <property type="match status" value="1"/>
</dbReference>
<feature type="domain" description="Carboxymuconolactone decarboxylase-like" evidence="1">
    <location>
        <begin position="41"/>
        <end position="122"/>
    </location>
</feature>
<dbReference type="KEGG" id="arui:G6M88_23290"/>
<dbReference type="Pfam" id="PF02627">
    <property type="entry name" value="CMD"/>
    <property type="match status" value="1"/>
</dbReference>
<proteinExistence type="predicted"/>
<sequence length="131" mass="14718">MLDITKESASFQEGLKTRKEVLGAEYVDSSIAAADEFTVALQRLVTEHCWNDIWNRPGLDRKTRSILNLAMLTALNRPHELKLHVRGAINNGLTKEEIKEIFLQAAIYCGVPAAIDSFRTAKGVFEEMEVQ</sequence>
<keyword evidence="5" id="KW-1185">Reference proteome</keyword>
<reference evidence="3" key="2">
    <citation type="submission" date="2020-02" db="EMBL/GenBank/DDBJ databases">
        <title>Unexpected conservation and global transmission of agrobacterial virulence plasmids.</title>
        <authorList>
            <person name="Weisberg A.J."/>
            <person name="Davis E.W. II"/>
            <person name="Tabima J.R."/>
            <person name="Belcher M.S."/>
            <person name="Miller M."/>
            <person name="Kuo C.-H."/>
            <person name="Loper J.E."/>
            <person name="Grunwald N.J."/>
            <person name="Putnam M.L."/>
            <person name="Chang J.H."/>
        </authorList>
    </citation>
    <scope>NUCLEOTIDE SEQUENCE</scope>
    <source>
        <strain evidence="3">W2/73</strain>
        <plasmid evidence="3">pW2_73_1</plasmid>
    </source>
</reference>
<dbReference type="Proteomes" id="UP000663912">
    <property type="component" value="Plasmid pW2_73_1"/>
</dbReference>
<dbReference type="RefSeq" id="WP_065700946.1">
    <property type="nucleotide sequence ID" value="NZ_CP049208.1"/>
</dbReference>
<dbReference type="EMBL" id="CP049208">
    <property type="protein sequence ID" value="QTG03381.1"/>
    <property type="molecule type" value="Genomic_DNA"/>
</dbReference>
<dbReference type="PANTHER" id="PTHR33570:SF2">
    <property type="entry name" value="CARBOXYMUCONOLACTONE DECARBOXYLASE-LIKE DOMAIN-CONTAINING PROTEIN"/>
    <property type="match status" value="1"/>
</dbReference>
<evidence type="ECO:0000313" key="3">
    <source>
        <dbReference type="EMBL" id="QTG03381.1"/>
    </source>
</evidence>
<dbReference type="InterPro" id="IPR003779">
    <property type="entry name" value="CMD-like"/>
</dbReference>
<reference evidence="2 5" key="1">
    <citation type="journal article" date="2020" name="Science">
        <title>Unexpected conservation and global transmission of agrobacterial virulence plasmids.</title>
        <authorList>
            <person name="Weisberg A.J."/>
            <person name="Davis E.W. 2nd"/>
            <person name="Tabima J."/>
            <person name="Belcher M.S."/>
            <person name="Miller M."/>
            <person name="Kuo C.H."/>
            <person name="Loper J.E."/>
            <person name="Grunwald N.J."/>
            <person name="Putnam M.L."/>
            <person name="Chang J.H."/>
        </authorList>
    </citation>
    <scope>NUCLEOTIDE SEQUENCE [LARGE SCALE GENOMIC DNA]</scope>
    <source>
        <strain evidence="2 5">A19/93</strain>
    </source>
</reference>
<gene>
    <name evidence="2" type="ORF">G6L72_24115</name>
    <name evidence="3" type="ORF">G6M88_23290</name>
</gene>
<dbReference type="GO" id="GO:0051920">
    <property type="term" value="F:peroxiredoxin activity"/>
    <property type="evidence" value="ECO:0007669"/>
    <property type="project" value="InterPro"/>
</dbReference>
<dbReference type="InterPro" id="IPR029032">
    <property type="entry name" value="AhpD-like"/>
</dbReference>
<evidence type="ECO:0000259" key="1">
    <source>
        <dbReference type="Pfam" id="PF02627"/>
    </source>
</evidence>
<evidence type="ECO:0000313" key="5">
    <source>
        <dbReference type="Proteomes" id="UP000822331"/>
    </source>
</evidence>